<feature type="transmembrane region" description="Helical" evidence="1">
    <location>
        <begin position="36"/>
        <end position="55"/>
    </location>
</feature>
<keyword evidence="1" id="KW-0472">Membrane</keyword>
<evidence type="ECO:0000313" key="2">
    <source>
        <dbReference type="EMBL" id="GAA3789177.1"/>
    </source>
</evidence>
<keyword evidence="1" id="KW-0812">Transmembrane</keyword>
<comment type="caution">
    <text evidence="2">The sequence shown here is derived from an EMBL/GenBank/DDBJ whole genome shotgun (WGS) entry which is preliminary data.</text>
</comment>
<keyword evidence="3" id="KW-1185">Reference proteome</keyword>
<protein>
    <submittedName>
        <fullName evidence="2">Uncharacterized protein</fullName>
    </submittedName>
</protein>
<reference evidence="3" key="1">
    <citation type="journal article" date="2019" name="Int. J. Syst. Evol. Microbiol.">
        <title>The Global Catalogue of Microorganisms (GCM) 10K type strain sequencing project: providing services to taxonomists for standard genome sequencing and annotation.</title>
        <authorList>
            <consortium name="The Broad Institute Genomics Platform"/>
            <consortium name="The Broad Institute Genome Sequencing Center for Infectious Disease"/>
            <person name="Wu L."/>
            <person name="Ma J."/>
        </authorList>
    </citation>
    <scope>NUCLEOTIDE SEQUENCE [LARGE SCALE GENOMIC DNA]</scope>
    <source>
        <strain evidence="3">JCM 17138</strain>
    </source>
</reference>
<dbReference type="EMBL" id="BAABDE010000013">
    <property type="protein sequence ID" value="GAA3789177.1"/>
    <property type="molecule type" value="Genomic_DNA"/>
</dbReference>
<accession>A0ABP7H9T9</accession>
<keyword evidence="1" id="KW-1133">Transmembrane helix</keyword>
<gene>
    <name evidence="2" type="ORF">GCM10022403_024470</name>
</gene>
<sequence>MASPWQTFESAADRVLAPGLCAAFEVLAMTKAPPPATAAALTSSAIFFFVPRLLLRDMRAS</sequence>
<evidence type="ECO:0000256" key="1">
    <source>
        <dbReference type="SAM" id="Phobius"/>
    </source>
</evidence>
<organism evidence="2 3">
    <name type="scientific">Streptomyces coacervatus</name>
    <dbReference type="NCBI Taxonomy" id="647381"/>
    <lineage>
        <taxon>Bacteria</taxon>
        <taxon>Bacillati</taxon>
        <taxon>Actinomycetota</taxon>
        <taxon>Actinomycetes</taxon>
        <taxon>Kitasatosporales</taxon>
        <taxon>Streptomycetaceae</taxon>
        <taxon>Streptomyces</taxon>
    </lineage>
</organism>
<evidence type="ECO:0000313" key="3">
    <source>
        <dbReference type="Proteomes" id="UP001501009"/>
    </source>
</evidence>
<proteinExistence type="predicted"/>
<name>A0ABP7H9T9_9ACTN</name>
<dbReference type="Proteomes" id="UP001501009">
    <property type="component" value="Unassembled WGS sequence"/>
</dbReference>